<dbReference type="InterPro" id="IPR013320">
    <property type="entry name" value="ConA-like_dom_sf"/>
</dbReference>
<dbReference type="PANTHER" id="PTHR10963">
    <property type="entry name" value="GLYCOSYL HYDROLASE-RELATED"/>
    <property type="match status" value="1"/>
</dbReference>
<evidence type="ECO:0000259" key="3">
    <source>
        <dbReference type="PROSITE" id="PS51762"/>
    </source>
</evidence>
<keyword evidence="5" id="KW-0326">Glycosidase</keyword>
<dbReference type="Proteomes" id="UP000219259">
    <property type="component" value="Unassembled WGS sequence"/>
</dbReference>
<evidence type="ECO:0000313" key="4">
    <source>
        <dbReference type="EMBL" id="PDP44565.1"/>
    </source>
</evidence>
<feature type="domain" description="GH16" evidence="3">
    <location>
        <begin position="23"/>
        <end position="263"/>
    </location>
</feature>
<dbReference type="EC" id="3.2.1.103" evidence="5"/>
<evidence type="ECO:0000313" key="7">
    <source>
        <dbReference type="Proteomes" id="UP000219259"/>
    </source>
</evidence>
<dbReference type="SUPFAM" id="SSF49899">
    <property type="entry name" value="Concanavalin A-like lectins/glucanases"/>
    <property type="match status" value="1"/>
</dbReference>
<protein>
    <submittedName>
        <fullName evidence="4">Beta-glucanase</fullName>
    </submittedName>
    <submittedName>
        <fullName evidence="5">Keratan-sulfate endo-1,4-beta-galactosidase</fullName>
        <ecNumber evidence="5">3.2.1.103</ecNumber>
    </submittedName>
</protein>
<evidence type="ECO:0000256" key="2">
    <source>
        <dbReference type="SAM" id="SignalP"/>
    </source>
</evidence>
<feature type="chain" id="PRO_5014267220" evidence="2">
    <location>
        <begin position="24"/>
        <end position="263"/>
    </location>
</feature>
<keyword evidence="2" id="KW-0732">Signal</keyword>
<dbReference type="OrthoDB" id="9809583at2"/>
<dbReference type="Pfam" id="PF00722">
    <property type="entry name" value="Glyco_hydro_16"/>
    <property type="match status" value="1"/>
</dbReference>
<reference evidence="5 6" key="1">
    <citation type="submission" date="2016-09" db="EMBL/GenBank/DDBJ databases">
        <authorList>
            <person name="Capua I."/>
            <person name="De Benedictis P."/>
            <person name="Joannis T."/>
            <person name="Lombin L.H."/>
            <person name="Cattoli G."/>
        </authorList>
    </citation>
    <scope>NUCLEOTIDE SEQUENCE [LARGE SCALE GENOMIC DNA]</scope>
    <source>
        <strain evidence="5 6">UB20</strain>
    </source>
</reference>
<sequence length="263" mass="30368" precursor="true">MTKRVICALAFVCVTTLCCTSCSDQKQDAWQLVWEENFDGDTFDSSCWSKIQRGKSDWNNYMSDFDSCYHVGSGLLTLRGLNNYSLPEDTARFLTGGLYTKDKVGFSHGRLEIHAKLGNATGAWPAFWLLPFDGTQWPDGGEIDIMERLNDENIAYQTVHSYYTHVLKEKNPPQGATGTIRPDDFNTYAVELYPDSVSFYINNRHTFTYPRIETDKQGQFPFDREFYLLLDMQLGGRWVGRVEPAHLPVEMQIDWVRFYQKQK</sequence>
<dbReference type="Proteomes" id="UP000182057">
    <property type="component" value="Unassembled WGS sequence"/>
</dbReference>
<dbReference type="InterPro" id="IPR000757">
    <property type="entry name" value="Beta-glucanase-like"/>
</dbReference>
<proteinExistence type="inferred from homology"/>
<dbReference type="RefSeq" id="WP_060831528.1">
    <property type="nucleotide sequence ID" value="NZ_CAJPTF010000023.1"/>
</dbReference>
<dbReference type="EMBL" id="FMMM01000078">
    <property type="protein sequence ID" value="SCQ24052.1"/>
    <property type="molecule type" value="Genomic_DNA"/>
</dbReference>
<evidence type="ECO:0000256" key="1">
    <source>
        <dbReference type="ARBA" id="ARBA00006865"/>
    </source>
</evidence>
<dbReference type="Gene3D" id="2.60.120.200">
    <property type="match status" value="1"/>
</dbReference>
<organism evidence="5 6">
    <name type="scientific">Tannerella forsythia</name>
    <name type="common">Bacteroides forsythus</name>
    <dbReference type="NCBI Taxonomy" id="28112"/>
    <lineage>
        <taxon>Bacteria</taxon>
        <taxon>Pseudomonadati</taxon>
        <taxon>Bacteroidota</taxon>
        <taxon>Bacteroidia</taxon>
        <taxon>Bacteroidales</taxon>
        <taxon>Tannerellaceae</taxon>
        <taxon>Tannerella</taxon>
    </lineage>
</organism>
<evidence type="ECO:0000313" key="5">
    <source>
        <dbReference type="EMBL" id="SCQ24052.1"/>
    </source>
</evidence>
<dbReference type="EMBL" id="NSLJ01000005">
    <property type="protein sequence ID" value="PDP44565.1"/>
    <property type="molecule type" value="Genomic_DNA"/>
</dbReference>
<evidence type="ECO:0000313" key="6">
    <source>
        <dbReference type="Proteomes" id="UP000182057"/>
    </source>
</evidence>
<dbReference type="GO" id="GO:0033930">
    <property type="term" value="F:keratan-sulfate endo-1,4-beta-galactosidase activity"/>
    <property type="evidence" value="ECO:0007669"/>
    <property type="project" value="UniProtKB-EC"/>
</dbReference>
<accession>A0A1D3UVH2</accession>
<keyword evidence="5" id="KW-0378">Hydrolase</keyword>
<dbReference type="GO" id="GO:0005975">
    <property type="term" value="P:carbohydrate metabolic process"/>
    <property type="evidence" value="ECO:0007669"/>
    <property type="project" value="InterPro"/>
</dbReference>
<dbReference type="PANTHER" id="PTHR10963:SF55">
    <property type="entry name" value="GLYCOSIDE HYDROLASE FAMILY 16 PROTEIN"/>
    <property type="match status" value="1"/>
</dbReference>
<dbReference type="PROSITE" id="PS51762">
    <property type="entry name" value="GH16_2"/>
    <property type="match status" value="1"/>
</dbReference>
<dbReference type="InterPro" id="IPR050546">
    <property type="entry name" value="Glycosyl_Hydrlase_16"/>
</dbReference>
<reference evidence="4 7" key="2">
    <citation type="submission" date="2017-09" db="EMBL/GenBank/DDBJ databases">
        <title>Phase variable restriction modification systems are present in the genome sequences of periodontal pathogens Prevotella intermedia, Tannerella forsythia and Porphyromonas gingivalis.</title>
        <authorList>
            <person name="Haigh R.D."/>
            <person name="Crawford L."/>
            <person name="Ralph J."/>
            <person name="Wanford J."/>
            <person name="Vartoukian S.R."/>
            <person name="Hijazib K."/>
            <person name="Wade W."/>
            <person name="Oggioni M.R."/>
        </authorList>
    </citation>
    <scope>NUCLEOTIDE SEQUENCE [LARGE SCALE GENOMIC DNA]</scope>
    <source>
        <strain evidence="4 7">WW11663</strain>
    </source>
</reference>
<feature type="signal peptide" evidence="2">
    <location>
        <begin position="1"/>
        <end position="23"/>
    </location>
</feature>
<dbReference type="AlphaFoldDB" id="A0A1D3UVH2"/>
<comment type="similarity">
    <text evidence="1">Belongs to the glycosyl hydrolase 16 family.</text>
</comment>
<dbReference type="CDD" id="cd08023">
    <property type="entry name" value="GH16_laminarinase_like"/>
    <property type="match status" value="1"/>
</dbReference>
<gene>
    <name evidence="4" type="ORF">CLI86_02620</name>
    <name evidence="5" type="ORF">TFUB20_02264</name>
</gene>
<name>A0A1D3UVH2_TANFO</name>